<dbReference type="Gene3D" id="3.40.50.450">
    <property type="match status" value="1"/>
</dbReference>
<evidence type="ECO:0000313" key="5">
    <source>
        <dbReference type="Proteomes" id="UP001460888"/>
    </source>
</evidence>
<name>A0ABV2B0G2_9GAMM</name>
<dbReference type="EMBL" id="APND01000002">
    <property type="protein sequence ID" value="MES1929380.1"/>
    <property type="molecule type" value="Genomic_DNA"/>
</dbReference>
<comment type="caution">
    <text evidence="4">The sequence shown here is derived from an EMBL/GenBank/DDBJ whole genome shotgun (WGS) entry which is preliminary data.</text>
</comment>
<dbReference type="Proteomes" id="UP001460888">
    <property type="component" value="Unassembled WGS sequence"/>
</dbReference>
<keyword evidence="3" id="KW-0203">Cytokinin biosynthesis</keyword>
<organism evidence="4 5">
    <name type="scientific">Salinisphaera dokdonensis CL-ES53</name>
    <dbReference type="NCBI Taxonomy" id="1304272"/>
    <lineage>
        <taxon>Bacteria</taxon>
        <taxon>Pseudomonadati</taxon>
        <taxon>Pseudomonadota</taxon>
        <taxon>Gammaproteobacteria</taxon>
        <taxon>Salinisphaerales</taxon>
        <taxon>Salinisphaeraceae</taxon>
        <taxon>Salinisphaera</taxon>
    </lineage>
</organism>
<evidence type="ECO:0000313" key="4">
    <source>
        <dbReference type="EMBL" id="MES1929380.1"/>
    </source>
</evidence>
<comment type="catalytic activity">
    <reaction evidence="1">
        <text>AMP + H2O = D-ribose 5-phosphate + adenine</text>
        <dbReference type="Rhea" id="RHEA:20129"/>
        <dbReference type="ChEBI" id="CHEBI:15377"/>
        <dbReference type="ChEBI" id="CHEBI:16708"/>
        <dbReference type="ChEBI" id="CHEBI:78346"/>
        <dbReference type="ChEBI" id="CHEBI:456215"/>
        <dbReference type="EC" id="3.2.2.4"/>
    </reaction>
</comment>
<reference evidence="4 5" key="1">
    <citation type="submission" date="2013-03" db="EMBL/GenBank/DDBJ databases">
        <title>Salinisphaera dokdonensis CL-ES53 Genome Sequencing.</title>
        <authorList>
            <person name="Li C."/>
            <person name="Lai Q."/>
            <person name="Shao Z."/>
        </authorList>
    </citation>
    <scope>NUCLEOTIDE SEQUENCE [LARGE SCALE GENOMIC DNA]</scope>
    <source>
        <strain evidence="4 5">CL-ES53</strain>
    </source>
</reference>
<accession>A0ABV2B0G2</accession>
<dbReference type="NCBIfam" id="TIGR00730">
    <property type="entry name" value="Rossman fold protein, TIGR00730 family"/>
    <property type="match status" value="1"/>
</dbReference>
<dbReference type="EC" id="3.2.2.n1" evidence="3"/>
<dbReference type="PANTHER" id="PTHR31223">
    <property type="entry name" value="LOG FAMILY PROTEIN YJL055W"/>
    <property type="match status" value="1"/>
</dbReference>
<dbReference type="SUPFAM" id="SSF102405">
    <property type="entry name" value="MCP/YpsA-like"/>
    <property type="match status" value="1"/>
</dbReference>
<evidence type="ECO:0000256" key="2">
    <source>
        <dbReference type="ARBA" id="ARBA00006763"/>
    </source>
</evidence>
<dbReference type="InterPro" id="IPR005269">
    <property type="entry name" value="LOG"/>
</dbReference>
<dbReference type="PANTHER" id="PTHR31223:SF70">
    <property type="entry name" value="LOG FAMILY PROTEIN YJL055W"/>
    <property type="match status" value="1"/>
</dbReference>
<dbReference type="Pfam" id="PF03641">
    <property type="entry name" value="Lysine_decarbox"/>
    <property type="match status" value="1"/>
</dbReference>
<keyword evidence="5" id="KW-1185">Reference proteome</keyword>
<keyword evidence="3" id="KW-0378">Hydrolase</keyword>
<dbReference type="RefSeq" id="WP_353110869.1">
    <property type="nucleotide sequence ID" value="NZ_APND01000002.1"/>
</dbReference>
<evidence type="ECO:0000256" key="3">
    <source>
        <dbReference type="RuleBase" id="RU363015"/>
    </source>
</evidence>
<proteinExistence type="inferred from homology"/>
<comment type="similarity">
    <text evidence="2 3">Belongs to the LOG family.</text>
</comment>
<evidence type="ECO:0000256" key="1">
    <source>
        <dbReference type="ARBA" id="ARBA00000274"/>
    </source>
</evidence>
<dbReference type="InterPro" id="IPR031100">
    <property type="entry name" value="LOG_fam"/>
</dbReference>
<sequence length="183" mass="19230">MSRIASICVYCGSRDGVRDDYGQAASALGALIARRGVRLVYGGAQVGLMGAVANAALAAGGEVLGVIPESMMDREIAHVGLSELQVVSGMHARKLAMMDAADAFIALPGGFGTLEELFEVLTWHQLGWHDKPCGLLDVAGFYAPLVNAMAHMRDEGFVSSAHVERIRVANTPVGLLESLHNGA</sequence>
<protein>
    <recommendedName>
        <fullName evidence="3">Cytokinin riboside 5'-monophosphate phosphoribohydrolase</fullName>
        <ecNumber evidence="3">3.2.2.n1</ecNumber>
    </recommendedName>
</protein>
<gene>
    <name evidence="4" type="ORF">SADO_08987</name>
</gene>